<evidence type="ECO:0000313" key="3">
    <source>
        <dbReference type="EMBL" id="MBR7890166.1"/>
    </source>
</evidence>
<keyword evidence="1" id="KW-0472">Membrane</keyword>
<evidence type="ECO:0000259" key="2">
    <source>
        <dbReference type="Pfam" id="PF18160"/>
    </source>
</evidence>
<evidence type="ECO:0000256" key="1">
    <source>
        <dbReference type="SAM" id="Phobius"/>
    </source>
</evidence>
<sequence length="233" mass="26468">MIEFLKIPFRWFFSTQPEEKNETDPAKKLLNSMRITAKCRFNASVRLKRASTYSFLTTTILSLGLIFIPLFQNSGLPIPYSSEVLSMLQIFLAVAVLVYSVVNATAKYDLRAQSLDDCGVSIKELIRTLRNEMAESKASGKSINLETYHDKYHVISTEPENHTRVDHLFAVLDTPSDFDITGGKRLFMHIKSYSMYLLSYIIPTSMMLFEILFILDMLKITTCFKGVFSAVAG</sequence>
<dbReference type="EMBL" id="JAGSSV010000032">
    <property type="protein sequence ID" value="MBR7890166.1"/>
    <property type="molecule type" value="Genomic_DNA"/>
</dbReference>
<reference evidence="3 4" key="1">
    <citation type="submission" date="2021-04" db="EMBL/GenBank/DDBJ databases">
        <authorList>
            <person name="Sun C."/>
        </authorList>
    </citation>
    <scope>NUCLEOTIDE SEQUENCE [LARGE SCALE GENOMIC DNA]</scope>
    <source>
        <strain evidence="3 4">A79</strain>
    </source>
</reference>
<organism evidence="3 4">
    <name type="scientific">Marinomonas vulgaris</name>
    <dbReference type="NCBI Taxonomy" id="2823372"/>
    <lineage>
        <taxon>Bacteria</taxon>
        <taxon>Pseudomonadati</taxon>
        <taxon>Pseudomonadota</taxon>
        <taxon>Gammaproteobacteria</taxon>
        <taxon>Oceanospirillales</taxon>
        <taxon>Oceanospirillaceae</taxon>
        <taxon>Marinomonas</taxon>
    </lineage>
</organism>
<proteinExistence type="predicted"/>
<keyword evidence="4" id="KW-1185">Reference proteome</keyword>
<dbReference type="InterPro" id="IPR041115">
    <property type="entry name" value="SLATT_5"/>
</dbReference>
<reference evidence="4" key="2">
    <citation type="submission" date="2023-07" db="EMBL/GenBank/DDBJ databases">
        <title>Marinomonas vulgaris A79, complete genome.</title>
        <authorList>
            <person name="Ying J.-J."/>
        </authorList>
    </citation>
    <scope>NUCLEOTIDE SEQUENCE [LARGE SCALE GENOMIC DNA]</scope>
    <source>
        <strain evidence="4">A79</strain>
    </source>
</reference>
<dbReference type="Proteomes" id="UP000679722">
    <property type="component" value="Unassembled WGS sequence"/>
</dbReference>
<dbReference type="Pfam" id="PF18160">
    <property type="entry name" value="SLATT_5"/>
    <property type="match status" value="1"/>
</dbReference>
<name>A0ABS5HES8_9GAMM</name>
<evidence type="ECO:0000313" key="4">
    <source>
        <dbReference type="Proteomes" id="UP000679722"/>
    </source>
</evidence>
<feature type="domain" description="SMODS and SLOG-associating 2TM effector" evidence="2">
    <location>
        <begin position="24"/>
        <end position="205"/>
    </location>
</feature>
<feature type="transmembrane region" description="Helical" evidence="1">
    <location>
        <begin position="84"/>
        <end position="102"/>
    </location>
</feature>
<feature type="transmembrane region" description="Helical" evidence="1">
    <location>
        <begin position="50"/>
        <end position="72"/>
    </location>
</feature>
<protein>
    <submittedName>
        <fullName evidence="3">SLATT domain-containing protein</fullName>
    </submittedName>
</protein>
<feature type="transmembrane region" description="Helical" evidence="1">
    <location>
        <begin position="193"/>
        <end position="215"/>
    </location>
</feature>
<keyword evidence="1" id="KW-1133">Transmembrane helix</keyword>
<accession>A0ABS5HES8</accession>
<keyword evidence="1" id="KW-0812">Transmembrane</keyword>
<dbReference type="RefSeq" id="WP_211537576.1">
    <property type="nucleotide sequence ID" value="NZ_JAGSSV010000032.1"/>
</dbReference>
<dbReference type="NCBIfam" id="NF033631">
    <property type="entry name" value="SLATT_5"/>
    <property type="match status" value="1"/>
</dbReference>
<comment type="caution">
    <text evidence="3">The sequence shown here is derived from an EMBL/GenBank/DDBJ whole genome shotgun (WGS) entry which is preliminary data.</text>
</comment>
<gene>
    <name evidence="3" type="ORF">J9B83_14735</name>
</gene>